<protein>
    <submittedName>
        <fullName evidence="1">Uncharacterized protein</fullName>
    </submittedName>
</protein>
<reference evidence="1" key="1">
    <citation type="submission" date="2022-11" db="EMBL/GenBank/DDBJ databases">
        <authorList>
            <person name="Morgan W.R."/>
            <person name="Tartar A."/>
        </authorList>
    </citation>
    <scope>NUCLEOTIDE SEQUENCE</scope>
    <source>
        <strain evidence="1">ARSEF 373</strain>
    </source>
</reference>
<dbReference type="Proteomes" id="UP001146120">
    <property type="component" value="Unassembled WGS sequence"/>
</dbReference>
<name>A0AAV2YYS7_9STRA</name>
<accession>A0AAV2YYS7</accession>
<reference evidence="1" key="2">
    <citation type="journal article" date="2023" name="Microbiol Resour">
        <title>Decontamination and Annotation of the Draft Genome Sequence of the Oomycete Lagenidium giganteum ARSEF 373.</title>
        <authorList>
            <person name="Morgan W.R."/>
            <person name="Tartar A."/>
        </authorList>
    </citation>
    <scope>NUCLEOTIDE SEQUENCE</scope>
    <source>
        <strain evidence="1">ARSEF 373</strain>
    </source>
</reference>
<comment type="caution">
    <text evidence="1">The sequence shown here is derived from an EMBL/GenBank/DDBJ whole genome shotgun (WGS) entry which is preliminary data.</text>
</comment>
<dbReference type="AlphaFoldDB" id="A0AAV2YYS7"/>
<evidence type="ECO:0000313" key="1">
    <source>
        <dbReference type="EMBL" id="DAZ98322.1"/>
    </source>
</evidence>
<gene>
    <name evidence="1" type="ORF">N0F65_008908</name>
</gene>
<dbReference type="EMBL" id="DAKRPA010000110">
    <property type="protein sequence ID" value="DAZ98322.1"/>
    <property type="molecule type" value="Genomic_DNA"/>
</dbReference>
<sequence length="215" mass="23881">MVVSEAKVNLTLGYEVVALMVIPFSTTSKFDVILGWDCMRSAGVRLDVTARGKNGLPTVRYDKQRSWTAIGIANIDRIALFIGPTTVIAQLGPVGYAPTIEMACEIFNSERFKEWQQWGYEGTVSSLSRKPRISSSILPPAYPTPTAIMKRPRLRATTPPAQSTELVECVLKRQPEQSAQPIEHDSIDIQDELGRREYAAQMLAFSMFAVENGQD</sequence>
<proteinExistence type="predicted"/>
<evidence type="ECO:0000313" key="2">
    <source>
        <dbReference type="Proteomes" id="UP001146120"/>
    </source>
</evidence>
<organism evidence="1 2">
    <name type="scientific">Lagenidium giganteum</name>
    <dbReference type="NCBI Taxonomy" id="4803"/>
    <lineage>
        <taxon>Eukaryota</taxon>
        <taxon>Sar</taxon>
        <taxon>Stramenopiles</taxon>
        <taxon>Oomycota</taxon>
        <taxon>Peronosporomycetes</taxon>
        <taxon>Pythiales</taxon>
        <taxon>Pythiaceae</taxon>
    </lineage>
</organism>
<keyword evidence="2" id="KW-1185">Reference proteome</keyword>